<keyword evidence="3" id="KW-1185">Reference proteome</keyword>
<feature type="signal peptide" evidence="1">
    <location>
        <begin position="1"/>
        <end position="18"/>
    </location>
</feature>
<organism evidence="2 3">
    <name type="scientific">Lysobacter korlensis</name>
    <dbReference type="NCBI Taxonomy" id="553636"/>
    <lineage>
        <taxon>Bacteria</taxon>
        <taxon>Pseudomonadati</taxon>
        <taxon>Pseudomonadota</taxon>
        <taxon>Gammaproteobacteria</taxon>
        <taxon>Lysobacterales</taxon>
        <taxon>Lysobacteraceae</taxon>
        <taxon>Lysobacter</taxon>
    </lineage>
</organism>
<comment type="caution">
    <text evidence="2">The sequence shown here is derived from an EMBL/GenBank/DDBJ whole genome shotgun (WGS) entry which is preliminary data.</text>
</comment>
<sequence length="279" mass="29202">MLTLGALAIALAGQPLHAQETPTHVYRGVVKHVVGPQTSAIKVGDPVVVSYRLDTSVPDSFANDPRSGYYAGATAHLGVSLPASGLDVAGGKGAGSVVQTFDNTRSQNDQISIRTAAIVRPDTLQGLVVNALEYNIISETAAPNETPDMLQSDALPVGQLLGHDHVVHINTSAGWTNFLVALDPAEAPTVAELVEEAVVLLDRGMRSGAIKPGTAKSLALKFEQVLDAYESGNTSKACSKLRTIDTRVRKSILTRCMTSALGRELLALTAAIRQTGGAC</sequence>
<protein>
    <submittedName>
        <fullName evidence="2">Uncharacterized protein</fullName>
    </submittedName>
</protein>
<evidence type="ECO:0000313" key="2">
    <source>
        <dbReference type="EMBL" id="MFC0679362.1"/>
    </source>
</evidence>
<accession>A0ABV6RSI7</accession>
<evidence type="ECO:0000313" key="3">
    <source>
        <dbReference type="Proteomes" id="UP001589896"/>
    </source>
</evidence>
<evidence type="ECO:0000256" key="1">
    <source>
        <dbReference type="SAM" id="SignalP"/>
    </source>
</evidence>
<feature type="chain" id="PRO_5045533820" evidence="1">
    <location>
        <begin position="19"/>
        <end position="279"/>
    </location>
</feature>
<name>A0ABV6RSI7_9GAMM</name>
<reference evidence="2 3" key="1">
    <citation type="submission" date="2024-09" db="EMBL/GenBank/DDBJ databases">
        <authorList>
            <person name="Sun Q."/>
            <person name="Mori K."/>
        </authorList>
    </citation>
    <scope>NUCLEOTIDE SEQUENCE [LARGE SCALE GENOMIC DNA]</scope>
    <source>
        <strain evidence="2 3">KCTC 23076</strain>
    </source>
</reference>
<gene>
    <name evidence="2" type="ORF">ACFFGH_16120</name>
</gene>
<dbReference type="RefSeq" id="WP_386670047.1">
    <property type="nucleotide sequence ID" value="NZ_JBHLTG010000003.1"/>
</dbReference>
<keyword evidence="1" id="KW-0732">Signal</keyword>
<proteinExistence type="predicted"/>
<dbReference type="Proteomes" id="UP001589896">
    <property type="component" value="Unassembled WGS sequence"/>
</dbReference>
<dbReference type="EMBL" id="JBHLTG010000003">
    <property type="protein sequence ID" value="MFC0679362.1"/>
    <property type="molecule type" value="Genomic_DNA"/>
</dbReference>